<name>A0A0L7KX65_OPEBR</name>
<accession>A0A0L7KX65</accession>
<feature type="domain" description="Mutator-like transposase" evidence="1">
    <location>
        <begin position="90"/>
        <end position="447"/>
    </location>
</feature>
<keyword evidence="3" id="KW-1185">Reference proteome</keyword>
<evidence type="ECO:0000259" key="1">
    <source>
        <dbReference type="Pfam" id="PF20700"/>
    </source>
</evidence>
<reference evidence="2 3" key="1">
    <citation type="journal article" date="2015" name="Genome Biol. Evol.">
        <title>The genome of winter moth (Operophtera brumata) provides a genomic perspective on sexual dimorphism and phenology.</title>
        <authorList>
            <person name="Derks M.F."/>
            <person name="Smit S."/>
            <person name="Salis L."/>
            <person name="Schijlen E."/>
            <person name="Bossers A."/>
            <person name="Mateman C."/>
            <person name="Pijl A.S."/>
            <person name="de Ridder D."/>
            <person name="Groenen M.A."/>
            <person name="Visser M.E."/>
            <person name="Megens H.J."/>
        </authorList>
    </citation>
    <scope>NUCLEOTIDE SEQUENCE [LARGE SCALE GENOMIC DNA]</scope>
    <source>
        <strain evidence="2">WM2013NL</strain>
        <tissue evidence="2">Head and thorax</tissue>
    </source>
</reference>
<dbReference type="Pfam" id="PF20700">
    <property type="entry name" value="Mutator"/>
    <property type="match status" value="1"/>
</dbReference>
<proteinExistence type="predicted"/>
<protein>
    <recommendedName>
        <fullName evidence="1">Mutator-like transposase domain-containing protein</fullName>
    </recommendedName>
</protein>
<dbReference type="InterPro" id="IPR049012">
    <property type="entry name" value="Mutator_transp_dom"/>
</dbReference>
<gene>
    <name evidence="2" type="ORF">OBRU01_19203</name>
</gene>
<evidence type="ECO:0000313" key="2">
    <source>
        <dbReference type="EMBL" id="KOB67837.1"/>
    </source>
</evidence>
<dbReference type="EMBL" id="JTDY01004718">
    <property type="protein sequence ID" value="KOB67837.1"/>
    <property type="molecule type" value="Genomic_DNA"/>
</dbReference>
<dbReference type="Proteomes" id="UP000037510">
    <property type="component" value="Unassembled WGS sequence"/>
</dbReference>
<evidence type="ECO:0000313" key="3">
    <source>
        <dbReference type="Proteomes" id="UP000037510"/>
    </source>
</evidence>
<dbReference type="AlphaFoldDB" id="A0A0L7KX65"/>
<sequence>MAANRCKKKVENGNQLSIDTCERSALTLLENIMPSTIIDKEYCDTLSCDTTTFERSDHNENTVPSTRIIDENCDNWSCDAVNRMENGGEERRIVDINYYTNNLLTQISKHSPFQCGPENIEFHSEKHLGLSSKIIFQCKMCNTKFPVHTCDPKPKNTLDLNRAAVTGMTVTGIGLTQMSELLAAMNLPQMSQKVYDSTNEYVSREWEKSATIAMETAAKREREAAIEEGRVKDGVAVIDVIADGCWGKRTYKKNYSSLSGAAAIVGRRFGEVLFLGVRNKYCTICTRAQNKSLQPKEHTCYKNYTGPSTGMESDIIVEGFKHSMDMYQIIYGRMIADGDCSTYNKILEARPYRNFTVEKLECKNHLLRNMCNKLSALATDTSYPITQRKMLSTQRILAIRKSICLAVKKNSTENRDPSKKIHDLHVDISNACNHAFGQHDDCKPYYCESAKKSENIVPKLKTSTLWTRIRYIVSVVASNSRSLVYDVNSNRVECFNSVIAKLVGGKRINFSLRQTYQTRCNAAVVSFNTRKPVYTLQKNILGFSPKCKSKLLEERRLRKNILCNKYARRKIRFSSKAATDKHYGESCQKPDLATEEMKQL</sequence>
<organism evidence="2 3">
    <name type="scientific">Operophtera brumata</name>
    <name type="common">Winter moth</name>
    <name type="synonym">Phalaena brumata</name>
    <dbReference type="NCBI Taxonomy" id="104452"/>
    <lineage>
        <taxon>Eukaryota</taxon>
        <taxon>Metazoa</taxon>
        <taxon>Ecdysozoa</taxon>
        <taxon>Arthropoda</taxon>
        <taxon>Hexapoda</taxon>
        <taxon>Insecta</taxon>
        <taxon>Pterygota</taxon>
        <taxon>Neoptera</taxon>
        <taxon>Endopterygota</taxon>
        <taxon>Lepidoptera</taxon>
        <taxon>Glossata</taxon>
        <taxon>Ditrysia</taxon>
        <taxon>Geometroidea</taxon>
        <taxon>Geometridae</taxon>
        <taxon>Larentiinae</taxon>
        <taxon>Operophtera</taxon>
    </lineage>
</organism>
<comment type="caution">
    <text evidence="2">The sequence shown here is derived from an EMBL/GenBank/DDBJ whole genome shotgun (WGS) entry which is preliminary data.</text>
</comment>